<keyword evidence="3 10" id="KW-0813">Transport</keyword>
<evidence type="ECO:0000313" key="13">
    <source>
        <dbReference type="Proteomes" id="UP001152087"/>
    </source>
</evidence>
<feature type="compositionally biased region" description="Basic and acidic residues" evidence="11">
    <location>
        <begin position="108"/>
        <end position="117"/>
    </location>
</feature>
<evidence type="ECO:0000256" key="4">
    <source>
        <dbReference type="ARBA" id="ARBA00022538"/>
    </source>
</evidence>
<dbReference type="GO" id="GO:1990573">
    <property type="term" value="P:potassium ion import across plasma membrane"/>
    <property type="evidence" value="ECO:0007669"/>
    <property type="project" value="TreeGrafter"/>
</dbReference>
<evidence type="ECO:0000256" key="3">
    <source>
        <dbReference type="ARBA" id="ARBA00022448"/>
    </source>
</evidence>
<evidence type="ECO:0000256" key="1">
    <source>
        <dbReference type="ARBA" id="ARBA00004141"/>
    </source>
</evidence>
<keyword evidence="8 10" id="KW-0406">Ion transport</keyword>
<dbReference type="NCBIfam" id="TIGR00934">
    <property type="entry name" value="2a38euk"/>
    <property type="match status" value="1"/>
</dbReference>
<evidence type="ECO:0000256" key="10">
    <source>
        <dbReference type="PIRNR" id="PIRNR002450"/>
    </source>
</evidence>
<name>A0A9W8UX73_9HYPO</name>
<dbReference type="Proteomes" id="UP001152087">
    <property type="component" value="Unassembled WGS sequence"/>
</dbReference>
<keyword evidence="9 10" id="KW-0472">Membrane</keyword>
<dbReference type="InterPro" id="IPR051143">
    <property type="entry name" value="TrkH_K-transport"/>
</dbReference>
<comment type="subcellular location">
    <subcellularLocation>
        <location evidence="1">Membrane</location>
        <topology evidence="1">Multi-pass membrane protein</topology>
    </subcellularLocation>
</comment>
<accession>A0A9W8UX73</accession>
<dbReference type="PIRSF" id="PIRSF002450">
    <property type="entry name" value="K+_transpter_TRK"/>
    <property type="match status" value="1"/>
</dbReference>
<dbReference type="GO" id="GO:0005886">
    <property type="term" value="C:plasma membrane"/>
    <property type="evidence" value="ECO:0007669"/>
    <property type="project" value="InterPro"/>
</dbReference>
<dbReference type="InterPro" id="IPR004773">
    <property type="entry name" value="K/Na_transp_Trk1/HKT1"/>
</dbReference>
<feature type="compositionally biased region" description="Basic and acidic residues" evidence="11">
    <location>
        <begin position="214"/>
        <end position="223"/>
    </location>
</feature>
<evidence type="ECO:0000256" key="9">
    <source>
        <dbReference type="ARBA" id="ARBA00023136"/>
    </source>
</evidence>
<proteinExistence type="inferred from homology"/>
<dbReference type="GO" id="GO:0030007">
    <property type="term" value="P:intracellular potassium ion homeostasis"/>
    <property type="evidence" value="ECO:0007669"/>
    <property type="project" value="UniProtKB-UniRule"/>
</dbReference>
<reference evidence="12" key="1">
    <citation type="submission" date="2022-09" db="EMBL/GenBank/DDBJ databases">
        <title>Fusarium specimens isolated from Avocado Roots.</title>
        <authorList>
            <person name="Stajich J."/>
            <person name="Roper C."/>
            <person name="Heimlech-Rivalta G."/>
        </authorList>
    </citation>
    <scope>NUCLEOTIDE SEQUENCE</scope>
    <source>
        <strain evidence="12">A02</strain>
    </source>
</reference>
<evidence type="ECO:0000256" key="7">
    <source>
        <dbReference type="ARBA" id="ARBA00022989"/>
    </source>
</evidence>
<feature type="transmembrane region" description="Helical" evidence="10">
    <location>
        <begin position="554"/>
        <end position="574"/>
    </location>
</feature>
<comment type="similarity">
    <text evidence="2 10">Belongs to the TrkH potassium transport family.</text>
</comment>
<dbReference type="EMBL" id="JAOQAV010000041">
    <property type="protein sequence ID" value="KAJ4181288.1"/>
    <property type="molecule type" value="Genomic_DNA"/>
</dbReference>
<evidence type="ECO:0000256" key="2">
    <source>
        <dbReference type="ARBA" id="ARBA00009137"/>
    </source>
</evidence>
<dbReference type="InterPro" id="IPR015958">
    <property type="entry name" value="Trk1_fungi"/>
</dbReference>
<evidence type="ECO:0000313" key="12">
    <source>
        <dbReference type="EMBL" id="KAJ4181288.1"/>
    </source>
</evidence>
<dbReference type="PANTHER" id="PTHR31064">
    <property type="entry name" value="POTASSIUM TRANSPORT PROTEIN DDB_G0292412-RELATED"/>
    <property type="match status" value="1"/>
</dbReference>
<evidence type="ECO:0000256" key="6">
    <source>
        <dbReference type="ARBA" id="ARBA00022958"/>
    </source>
</evidence>
<gene>
    <name evidence="12" type="ORF">NW755_011072</name>
</gene>
<dbReference type="Pfam" id="PF02386">
    <property type="entry name" value="TrkH"/>
    <property type="match status" value="1"/>
</dbReference>
<dbReference type="AlphaFoldDB" id="A0A9W8UX73"/>
<feature type="transmembrane region" description="Helical" evidence="10">
    <location>
        <begin position="66"/>
        <end position="90"/>
    </location>
</feature>
<protein>
    <recommendedName>
        <fullName evidence="10">Potassium transport protein</fullName>
    </recommendedName>
</protein>
<feature type="compositionally biased region" description="Basic and acidic residues" evidence="11">
    <location>
        <begin position="150"/>
        <end position="164"/>
    </location>
</feature>
<evidence type="ECO:0000256" key="8">
    <source>
        <dbReference type="ARBA" id="ARBA00023065"/>
    </source>
</evidence>
<comment type="caution">
    <text evidence="10">Lacks conserved residue(s) required for the propagation of feature annotation.</text>
</comment>
<evidence type="ECO:0000256" key="5">
    <source>
        <dbReference type="ARBA" id="ARBA00022692"/>
    </source>
</evidence>
<feature type="transmembrane region" description="Helical" evidence="10">
    <location>
        <begin position="492"/>
        <end position="512"/>
    </location>
</feature>
<keyword evidence="6 10" id="KW-0630">Potassium</keyword>
<dbReference type="GO" id="GO:0140107">
    <property type="term" value="F:high-affinity potassium ion transmembrane transporter activity"/>
    <property type="evidence" value="ECO:0007669"/>
    <property type="project" value="TreeGrafter"/>
</dbReference>
<feature type="transmembrane region" description="Helical" evidence="10">
    <location>
        <begin position="12"/>
        <end position="31"/>
    </location>
</feature>
<feature type="region of interest" description="Disordered" evidence="11">
    <location>
        <begin position="107"/>
        <end position="253"/>
    </location>
</feature>
<dbReference type="OrthoDB" id="9999863at2759"/>
<keyword evidence="7 10" id="KW-1133">Transmembrane helix</keyword>
<feature type="transmembrane region" description="Helical" evidence="10">
    <location>
        <begin position="432"/>
        <end position="454"/>
    </location>
</feature>
<comment type="caution">
    <text evidence="12">The sequence shown here is derived from an EMBL/GenBank/DDBJ whole genome shotgun (WGS) entry which is preliminary data.</text>
</comment>
<keyword evidence="4 10" id="KW-0633">Potassium transport</keyword>
<dbReference type="InterPro" id="IPR003445">
    <property type="entry name" value="Cat_transpt"/>
</dbReference>
<organism evidence="12 13">
    <name type="scientific">Fusarium falciforme</name>
    <dbReference type="NCBI Taxonomy" id="195108"/>
    <lineage>
        <taxon>Eukaryota</taxon>
        <taxon>Fungi</taxon>
        <taxon>Dikarya</taxon>
        <taxon>Ascomycota</taxon>
        <taxon>Pezizomycotina</taxon>
        <taxon>Sordariomycetes</taxon>
        <taxon>Hypocreomycetidae</taxon>
        <taxon>Hypocreales</taxon>
        <taxon>Nectriaceae</taxon>
        <taxon>Fusarium</taxon>
        <taxon>Fusarium solani species complex</taxon>
    </lineage>
</organism>
<sequence>MWRPELNFVKLHYLYIIFLGLTSFAILYPAGNISAIDAYFLGASASTVTGLATLDVKELQTYQQLFLYFVPMFSNLVFINIIVVVVRLFWFNRHLKKAAPILLRQRRQHDTVPKEQDPELGSGLPRPESPSPQSSPEPSSPTPPSPAHTVIEDTLPRIGERSRTEPPPSKAPHRLAPPRAAVDAEKMAEDEDEEEGEESKRANQLEPRITFDPSTDHHPRHEATLYIPGPRDRDQGKPLVELNGPNGDGRDDDEIETIYRTHSTPGSNLRRRRSAGLRMSEARSMERVATVASSMFVIGGARETRRERLTTAPTMAAGDFPQLSREVTVGRNSMFHNLSSKDREELGGIEYRSLKLLLKIILMYFFGLHFIGMICLIGWIQYAPSKYAEHIAESGQNKIWWAIYSAQTMVDNLGFTLTPDSMISFNDAPAPMLIMSVLALAGHTFYPVVLRFILWSISKLLPEESSLHEPLSFLLNHPRRCYTLLFPSGPTWALLGILALLNVIDLLFIILLDLDNPAVSNLPGWPRFAAAVFQAVSSRHTGTTSFNLAAVNPAVQMSLLVMMYVSVYPISIVVRSSNTYEERSLGLYEPSIQPDEQNGGSYFVTHLRNQLSFDLWYICLGLFCVCIAESKRIMNGNDPAFTMWPILFEGLSAYCNVGLSLGYPTIASSFCSEYSTFSKLVICAMMIRGRHRGLPYALDRAIVLPDEKSLGTQFVDDEDHEHHE</sequence>
<dbReference type="PANTHER" id="PTHR31064:SF5">
    <property type="entry name" value="POTASSIUM ION TRANSPORTER (EUROFUNG)"/>
    <property type="match status" value="1"/>
</dbReference>
<feature type="transmembrane region" description="Helical" evidence="10">
    <location>
        <begin position="356"/>
        <end position="380"/>
    </location>
</feature>
<feature type="compositionally biased region" description="Acidic residues" evidence="11">
    <location>
        <begin position="188"/>
        <end position="197"/>
    </location>
</feature>
<feature type="compositionally biased region" description="Pro residues" evidence="11">
    <location>
        <begin position="127"/>
        <end position="146"/>
    </location>
</feature>
<keyword evidence="13" id="KW-1185">Reference proteome</keyword>
<keyword evidence="5 10" id="KW-0812">Transmembrane</keyword>
<evidence type="ECO:0000256" key="11">
    <source>
        <dbReference type="SAM" id="MobiDB-lite"/>
    </source>
</evidence>